<keyword evidence="2" id="KW-0597">Phosphoprotein</keyword>
<evidence type="ECO:0000256" key="2">
    <source>
        <dbReference type="ARBA" id="ARBA00022553"/>
    </source>
</evidence>
<evidence type="ECO:0000256" key="3">
    <source>
        <dbReference type="SAM" id="MobiDB-lite"/>
    </source>
</evidence>
<feature type="region of interest" description="Disordered" evidence="3">
    <location>
        <begin position="576"/>
        <end position="596"/>
    </location>
</feature>
<evidence type="ECO:0000313" key="6">
    <source>
        <dbReference type="EMBL" id="KAJ8308185.1"/>
    </source>
</evidence>
<organism evidence="6 7">
    <name type="scientific">Tegillarca granosa</name>
    <name type="common">Malaysian cockle</name>
    <name type="synonym">Anadara granosa</name>
    <dbReference type="NCBI Taxonomy" id="220873"/>
    <lineage>
        <taxon>Eukaryota</taxon>
        <taxon>Metazoa</taxon>
        <taxon>Spiralia</taxon>
        <taxon>Lophotrochozoa</taxon>
        <taxon>Mollusca</taxon>
        <taxon>Bivalvia</taxon>
        <taxon>Autobranchia</taxon>
        <taxon>Pteriomorphia</taxon>
        <taxon>Arcoida</taxon>
        <taxon>Arcoidea</taxon>
        <taxon>Arcidae</taxon>
        <taxon>Tegillarca</taxon>
    </lineage>
</organism>
<accession>A0ABQ9EWP2</accession>
<feature type="region of interest" description="Disordered" evidence="3">
    <location>
        <begin position="259"/>
        <end position="334"/>
    </location>
</feature>
<reference evidence="6 7" key="1">
    <citation type="submission" date="2022-12" db="EMBL/GenBank/DDBJ databases">
        <title>Chromosome-level genome of Tegillarca granosa.</title>
        <authorList>
            <person name="Kim J."/>
        </authorList>
    </citation>
    <scope>NUCLEOTIDE SEQUENCE [LARGE SCALE GENOMIC DNA]</scope>
    <source>
        <strain evidence="6">Teg-2019</strain>
        <tissue evidence="6">Adductor muscle</tissue>
    </source>
</reference>
<dbReference type="PANTHER" id="PTHR13280:SF17">
    <property type="entry name" value="KRUEPPEL TARGET AT 95D, ISOFORM A"/>
    <property type="match status" value="1"/>
</dbReference>
<feature type="compositionally biased region" description="Basic and acidic residues" evidence="3">
    <location>
        <begin position="299"/>
        <end position="322"/>
    </location>
</feature>
<dbReference type="Proteomes" id="UP001217089">
    <property type="component" value="Unassembled WGS sequence"/>
</dbReference>
<feature type="domain" description="Phosphofurin acidic cluster sorting protein 1/2 C-terminal" evidence="4">
    <location>
        <begin position="495"/>
        <end position="703"/>
    </location>
</feature>
<dbReference type="InterPro" id="IPR019381">
    <property type="entry name" value="PACS1/2_C"/>
</dbReference>
<sequence>MLCHRYGGQIKDNRIGCKTRSNEIICNMGSRENVSELYTKDSKRMLRSNEIILPQNGLLDTELDLSFSLQYPHYLKRDGNKLQVMLQRRKKYKNKTILGYKTLAIGQVNMANVLQRSVDKDLHLFSDPKSKTNQVAKLTMTSLSSQPVDHVINGQRKTISSDLDRSPDVDNYSDDEDDVHGYPDMEESSNDEMSDSEPVMLEDDGRTRPRKSSRGPNRNTTVRGRQQGKIKQRFIALLKKFKVTEEVCITLKPFFTARQGSGQDVSDANKDKDTDQDLSGVSAPGTPEILKGNNNSSLIRDKVSRLRSRSYREKKSKREERHQPRRNSTGVVEGSPRKALLEQLGTVLSGSDDKIPDNILLINTIEWQGQLLVQKLQEKQFKIICTCGDADVKASISFLVSKIQKFCNSNSKSPGAVKVAIAGGDNYINSVLRPYVDQFSAKSHDWQNYVRFLVIPFGTSCIGRYLGTLDNSYASLFLDSVWKDTFEKPELKNPVDFDDTSSMVSSPSLSSSPPSAMVLLEKPAKETQTPPSSPSVTTGLANVQSTSSVGSSGSSPSTPSEYMELQVDYWTSTSKLESSEKGDKAGKKDKESNKSSLKTTFRSLHVQRLAQIGQSELQAALFSMVVVIREKKQKIMRIGKKSKETESKSQVIEGINRLICTSKSQNYGLKVVVDGTEWGGVKFFQLSSQWQTHIKHFPILVFGNPELM</sequence>
<feature type="domain" description="Phosphofurin acidic cluster sorting protein 1/2 N-terminal C2" evidence="5">
    <location>
        <begin position="40"/>
        <end position="149"/>
    </location>
</feature>
<feature type="region of interest" description="Disordered" evidence="3">
    <location>
        <begin position="157"/>
        <end position="227"/>
    </location>
</feature>
<proteinExistence type="inferred from homology"/>
<feature type="compositionally biased region" description="Low complexity" evidence="3">
    <location>
        <begin position="501"/>
        <end position="520"/>
    </location>
</feature>
<feature type="compositionally biased region" description="Basic and acidic residues" evidence="3">
    <location>
        <begin position="577"/>
        <end position="593"/>
    </location>
</feature>
<dbReference type="InterPro" id="IPR057541">
    <property type="entry name" value="PACS1/2_N"/>
</dbReference>
<protein>
    <recommendedName>
        <fullName evidence="8">Phosphofurin acidic cluster sorting protein 2</fullName>
    </recommendedName>
</protein>
<evidence type="ECO:0000259" key="5">
    <source>
        <dbReference type="Pfam" id="PF25332"/>
    </source>
</evidence>
<feature type="compositionally biased region" description="Acidic residues" evidence="3">
    <location>
        <begin position="171"/>
        <end position="195"/>
    </location>
</feature>
<dbReference type="PANTHER" id="PTHR13280">
    <property type="entry name" value="PHOSPHOFURIN ACIDIC CLUSTER SORTING PROTEIN"/>
    <property type="match status" value="1"/>
</dbReference>
<keyword evidence="7" id="KW-1185">Reference proteome</keyword>
<dbReference type="Pfam" id="PF25332">
    <property type="entry name" value="C2_PACS_N"/>
    <property type="match status" value="1"/>
</dbReference>
<comment type="caution">
    <text evidence="6">The sequence shown here is derived from an EMBL/GenBank/DDBJ whole genome shotgun (WGS) entry which is preliminary data.</text>
</comment>
<feature type="region of interest" description="Disordered" evidence="3">
    <location>
        <begin position="493"/>
        <end position="560"/>
    </location>
</feature>
<evidence type="ECO:0000256" key="1">
    <source>
        <dbReference type="ARBA" id="ARBA00008590"/>
    </source>
</evidence>
<comment type="similarity">
    <text evidence="1">Belongs to the PACS family.</text>
</comment>
<feature type="compositionally biased region" description="Low complexity" evidence="3">
    <location>
        <begin position="545"/>
        <end position="560"/>
    </location>
</feature>
<evidence type="ECO:0000313" key="7">
    <source>
        <dbReference type="Proteomes" id="UP001217089"/>
    </source>
</evidence>
<dbReference type="Pfam" id="PF10254">
    <property type="entry name" value="Pacs-1"/>
    <property type="match status" value="2"/>
</dbReference>
<feature type="compositionally biased region" description="Polar residues" evidence="3">
    <location>
        <begin position="214"/>
        <end position="224"/>
    </location>
</feature>
<name>A0ABQ9EWP2_TEGGR</name>
<dbReference type="EMBL" id="JARBDR010000657">
    <property type="protein sequence ID" value="KAJ8308185.1"/>
    <property type="molecule type" value="Genomic_DNA"/>
</dbReference>
<feature type="domain" description="Phosphofurin acidic cluster sorting protein 1/2 C-terminal" evidence="4">
    <location>
        <begin position="340"/>
        <end position="492"/>
    </location>
</feature>
<evidence type="ECO:0008006" key="8">
    <source>
        <dbReference type="Google" id="ProtNLM"/>
    </source>
</evidence>
<gene>
    <name evidence="6" type="ORF">KUTeg_013059</name>
</gene>
<evidence type="ECO:0000259" key="4">
    <source>
        <dbReference type="Pfam" id="PF10254"/>
    </source>
</evidence>